<name>A0AAD4ZER2_PRUDU</name>
<dbReference type="Proteomes" id="UP001054821">
    <property type="component" value="Chromosome 2"/>
</dbReference>
<dbReference type="AlphaFoldDB" id="A0AAD4ZER2"/>
<comment type="caution">
    <text evidence="1">The sequence shown here is derived from an EMBL/GenBank/DDBJ whole genome shotgun (WGS) entry which is preliminary data.</text>
</comment>
<protein>
    <submittedName>
        <fullName evidence="1">Uncharacterized protein</fullName>
    </submittedName>
</protein>
<evidence type="ECO:0000313" key="2">
    <source>
        <dbReference type="Proteomes" id="UP001054821"/>
    </source>
</evidence>
<proteinExistence type="predicted"/>
<dbReference type="EMBL" id="JAJFAZ020000002">
    <property type="protein sequence ID" value="KAI5343255.1"/>
    <property type="molecule type" value="Genomic_DNA"/>
</dbReference>
<keyword evidence="2" id="KW-1185">Reference proteome</keyword>
<sequence>MALVAKRVNWHGGNTLTHFAKTDTPIYTMRLLIVPNKHIILLAMMANIISKWNLTLVENTQEDETQKVGNIEDGNIFQPKATIIGWNDLQSSEREGRSTTQGTIMVDMSIGEKLDIMRPQLLMVKFIEPQSKTKIGQPSGLGGHEG</sequence>
<evidence type="ECO:0000313" key="1">
    <source>
        <dbReference type="EMBL" id="KAI5343255.1"/>
    </source>
</evidence>
<gene>
    <name evidence="1" type="ORF">L3X38_011131</name>
</gene>
<reference evidence="1 2" key="1">
    <citation type="journal article" date="2022" name="G3 (Bethesda)">
        <title>Whole-genome sequence and methylome profiling of the almond [Prunus dulcis (Mill.) D.A. Webb] cultivar 'Nonpareil'.</title>
        <authorList>
            <person name="D'Amico-Willman K.M."/>
            <person name="Ouma W.Z."/>
            <person name="Meulia T."/>
            <person name="Sideli G.M."/>
            <person name="Gradziel T.M."/>
            <person name="Fresnedo-Ramirez J."/>
        </authorList>
    </citation>
    <scope>NUCLEOTIDE SEQUENCE [LARGE SCALE GENOMIC DNA]</scope>
    <source>
        <strain evidence="1">Clone GOH B32 T37-40</strain>
    </source>
</reference>
<organism evidence="1 2">
    <name type="scientific">Prunus dulcis</name>
    <name type="common">Almond</name>
    <name type="synonym">Amygdalus dulcis</name>
    <dbReference type="NCBI Taxonomy" id="3755"/>
    <lineage>
        <taxon>Eukaryota</taxon>
        <taxon>Viridiplantae</taxon>
        <taxon>Streptophyta</taxon>
        <taxon>Embryophyta</taxon>
        <taxon>Tracheophyta</taxon>
        <taxon>Spermatophyta</taxon>
        <taxon>Magnoliopsida</taxon>
        <taxon>eudicotyledons</taxon>
        <taxon>Gunneridae</taxon>
        <taxon>Pentapetalae</taxon>
        <taxon>rosids</taxon>
        <taxon>fabids</taxon>
        <taxon>Rosales</taxon>
        <taxon>Rosaceae</taxon>
        <taxon>Amygdaloideae</taxon>
        <taxon>Amygdaleae</taxon>
        <taxon>Prunus</taxon>
    </lineage>
</organism>
<accession>A0AAD4ZER2</accession>